<evidence type="ECO:0000313" key="3">
    <source>
        <dbReference type="Proteomes" id="UP001151760"/>
    </source>
</evidence>
<keyword evidence="3" id="KW-1185">Reference proteome</keyword>
<proteinExistence type="predicted"/>
<evidence type="ECO:0000256" key="1">
    <source>
        <dbReference type="SAM" id="SignalP"/>
    </source>
</evidence>
<keyword evidence="1" id="KW-0732">Signal</keyword>
<gene>
    <name evidence="2" type="ORF">Tco_0938738</name>
</gene>
<feature type="signal peptide" evidence="1">
    <location>
        <begin position="1"/>
        <end position="25"/>
    </location>
</feature>
<evidence type="ECO:0000313" key="2">
    <source>
        <dbReference type="EMBL" id="GJT38873.1"/>
    </source>
</evidence>
<feature type="chain" id="PRO_5045866979" evidence="1">
    <location>
        <begin position="26"/>
        <end position="441"/>
    </location>
</feature>
<dbReference type="Proteomes" id="UP001151760">
    <property type="component" value="Unassembled WGS sequence"/>
</dbReference>
<protein>
    <submittedName>
        <fullName evidence="2">Uncharacterized protein</fullName>
    </submittedName>
</protein>
<reference evidence="2" key="1">
    <citation type="journal article" date="2022" name="Int. J. Mol. Sci.">
        <title>Draft Genome of Tanacetum Coccineum: Genomic Comparison of Closely Related Tanacetum-Family Plants.</title>
        <authorList>
            <person name="Yamashiro T."/>
            <person name="Shiraishi A."/>
            <person name="Nakayama K."/>
            <person name="Satake H."/>
        </authorList>
    </citation>
    <scope>NUCLEOTIDE SEQUENCE</scope>
</reference>
<comment type="caution">
    <text evidence="2">The sequence shown here is derived from an EMBL/GenBank/DDBJ whole genome shotgun (WGS) entry which is preliminary data.</text>
</comment>
<dbReference type="EMBL" id="BQNB010015340">
    <property type="protein sequence ID" value="GJT38873.1"/>
    <property type="molecule type" value="Genomic_DNA"/>
</dbReference>
<sequence length="441" mass="47386">MLLSRFVGIWVVMWCLIVLVTQGVGSHVMVNGFAESEIDSDVNESVFQGIAHVMVGGVRVRSVDGKGAGNVSESGILNGVRVHDVNGMRVSGVNESIVVNDVRANGSVGVTGGFGSSLGQAVRVRNVSELVSQGMVNAVGASSVTETVMVDTVRDNDVSGVRINGVNESVSVNDVRAMNNDVRTNSGVGVTGVSSVGKTVMVDVVRGNDVNDVRINGVNDSVVVNDVRPNGVCGSVYRGMGNGVRINGGVGVTDGSGSSLGQALVDHTGQLDKDRLLGWFNQEVDAAATIRFWERMQLEDVEKGTRALLMMKETEVNIGEKASVFWGCLVVVVVSFGDGFMLSGSCPVMSLRFIVNSKQLMARLPRCHELHRSCCSKEWEDMFILYCRRAVVEDSSLASEINELCVGLTSRIEEREYFIDELDSASDVFVPEKMTEFLKET</sequence>
<organism evidence="2 3">
    <name type="scientific">Tanacetum coccineum</name>
    <dbReference type="NCBI Taxonomy" id="301880"/>
    <lineage>
        <taxon>Eukaryota</taxon>
        <taxon>Viridiplantae</taxon>
        <taxon>Streptophyta</taxon>
        <taxon>Embryophyta</taxon>
        <taxon>Tracheophyta</taxon>
        <taxon>Spermatophyta</taxon>
        <taxon>Magnoliopsida</taxon>
        <taxon>eudicotyledons</taxon>
        <taxon>Gunneridae</taxon>
        <taxon>Pentapetalae</taxon>
        <taxon>asterids</taxon>
        <taxon>campanulids</taxon>
        <taxon>Asterales</taxon>
        <taxon>Asteraceae</taxon>
        <taxon>Asteroideae</taxon>
        <taxon>Anthemideae</taxon>
        <taxon>Anthemidinae</taxon>
        <taxon>Tanacetum</taxon>
    </lineage>
</organism>
<name>A0ABQ5DJ05_9ASTR</name>
<reference evidence="2" key="2">
    <citation type="submission" date="2022-01" db="EMBL/GenBank/DDBJ databases">
        <authorList>
            <person name="Yamashiro T."/>
            <person name="Shiraishi A."/>
            <person name="Satake H."/>
            <person name="Nakayama K."/>
        </authorList>
    </citation>
    <scope>NUCLEOTIDE SEQUENCE</scope>
</reference>
<accession>A0ABQ5DJ05</accession>